<proteinExistence type="predicted"/>
<dbReference type="OrthoDB" id="3034735at2"/>
<reference evidence="2" key="1">
    <citation type="submission" date="2018-03" db="EMBL/GenBank/DDBJ databases">
        <authorList>
            <person name="Sun L."/>
            <person name="Liu H."/>
            <person name="Chen W."/>
            <person name="Huang K."/>
            <person name="Liu W."/>
            <person name="Gao X."/>
        </authorList>
    </citation>
    <scope>NUCLEOTIDE SEQUENCE [LARGE SCALE GENOMIC DNA]</scope>
    <source>
        <strain evidence="2">SH9</strain>
    </source>
</reference>
<dbReference type="EMBL" id="PVZS01000002">
    <property type="protein sequence ID" value="PSC06614.1"/>
    <property type="molecule type" value="Genomic_DNA"/>
</dbReference>
<name>A0A2T1HYD0_9HYPH</name>
<gene>
    <name evidence="1" type="ORF">SLNSH_02035</name>
</gene>
<dbReference type="AlphaFoldDB" id="A0A2T1HYD0"/>
<comment type="caution">
    <text evidence="1">The sequence shown here is derived from an EMBL/GenBank/DDBJ whole genome shotgun (WGS) entry which is preliminary data.</text>
</comment>
<evidence type="ECO:0000313" key="2">
    <source>
        <dbReference type="Proteomes" id="UP000239772"/>
    </source>
</evidence>
<keyword evidence="2" id="KW-1185">Reference proteome</keyword>
<evidence type="ECO:0000313" key="1">
    <source>
        <dbReference type="EMBL" id="PSC06614.1"/>
    </source>
</evidence>
<dbReference type="RefSeq" id="WP_106334993.1">
    <property type="nucleotide sequence ID" value="NZ_PVZS01000002.1"/>
</dbReference>
<protein>
    <submittedName>
        <fullName evidence="1">Uncharacterized protein</fullName>
    </submittedName>
</protein>
<organism evidence="1 2">
    <name type="scientific">Alsobacter soli</name>
    <dbReference type="NCBI Taxonomy" id="2109933"/>
    <lineage>
        <taxon>Bacteria</taxon>
        <taxon>Pseudomonadati</taxon>
        <taxon>Pseudomonadota</taxon>
        <taxon>Alphaproteobacteria</taxon>
        <taxon>Hyphomicrobiales</taxon>
        <taxon>Alsobacteraceae</taxon>
        <taxon>Alsobacter</taxon>
    </lineage>
</organism>
<dbReference type="Proteomes" id="UP000239772">
    <property type="component" value="Unassembled WGS sequence"/>
</dbReference>
<accession>A0A2T1HYD0</accession>
<sequence length="229" mass="24994">MLAGEGAVLIWNDITPEGRDAFYAWHIVEHMPERVGIPGFRRGRRYIREDEATSPEFFTLYETDTPQVLVGQDYASRLNAPTPWTRSATQAFRNTSRALTRVRASVGPGAGGMLATIRFDVAPERRAEVERILAEEAVPRVAASPRLTGVHLCVTDAAASGERTAESRGRADILAAPEHVLLVEGCGAREVRQAAEALLRFPGVALDGEAVVGVYRLEYARLKTPWAAG</sequence>